<evidence type="ECO:0000256" key="4">
    <source>
        <dbReference type="ARBA" id="ARBA00022964"/>
    </source>
</evidence>
<proteinExistence type="inferred from homology"/>
<dbReference type="InterPro" id="IPR042098">
    <property type="entry name" value="TauD-like_sf"/>
</dbReference>
<dbReference type="Gene3D" id="3.60.130.10">
    <property type="entry name" value="Clavaminate synthase-like"/>
    <property type="match status" value="1"/>
</dbReference>
<comment type="cofactor">
    <cofactor evidence="1">
        <name>Fe(2+)</name>
        <dbReference type="ChEBI" id="CHEBI:29033"/>
    </cofactor>
</comment>
<dbReference type="Proteomes" id="UP000241818">
    <property type="component" value="Unassembled WGS sequence"/>
</dbReference>
<evidence type="ECO:0000256" key="2">
    <source>
        <dbReference type="ARBA" id="ARBA00005896"/>
    </source>
</evidence>
<dbReference type="PANTHER" id="PTHR43779">
    <property type="entry name" value="DIOXYGENASE RV0097-RELATED"/>
    <property type="match status" value="1"/>
</dbReference>
<dbReference type="PANTHER" id="PTHR43779:SF2">
    <property type="entry name" value="ALPHA-KETOGLUTARATE-DEPENDENT XANTHINE DIOXYGENASE XAN1"/>
    <property type="match status" value="1"/>
</dbReference>
<dbReference type="SUPFAM" id="SSF51197">
    <property type="entry name" value="Clavaminate synthase-like"/>
    <property type="match status" value="1"/>
</dbReference>
<evidence type="ECO:0000256" key="5">
    <source>
        <dbReference type="ARBA" id="ARBA00023002"/>
    </source>
</evidence>
<dbReference type="RefSeq" id="XP_024721071.1">
    <property type="nucleotide sequence ID" value="XM_024860734.1"/>
</dbReference>
<evidence type="ECO:0000259" key="7">
    <source>
        <dbReference type="Pfam" id="PF02668"/>
    </source>
</evidence>
<protein>
    <recommendedName>
        <fullName evidence="7">TauD/TfdA-like domain-containing protein</fullName>
    </recommendedName>
</protein>
<keyword evidence="9" id="KW-1185">Reference proteome</keyword>
<keyword evidence="4" id="KW-0223">Dioxygenase</keyword>
<gene>
    <name evidence="8" type="ORF">M430DRAFT_101677</name>
</gene>
<keyword evidence="3" id="KW-0479">Metal-binding</keyword>
<evidence type="ECO:0000256" key="3">
    <source>
        <dbReference type="ARBA" id="ARBA00022723"/>
    </source>
</evidence>
<keyword evidence="5" id="KW-0560">Oxidoreductase</keyword>
<dbReference type="GO" id="GO:0051213">
    <property type="term" value="F:dioxygenase activity"/>
    <property type="evidence" value="ECO:0007669"/>
    <property type="project" value="UniProtKB-KW"/>
</dbReference>
<dbReference type="AlphaFoldDB" id="A0A2T3B2F1"/>
<evidence type="ECO:0000313" key="8">
    <source>
        <dbReference type="EMBL" id="PSS18719.1"/>
    </source>
</evidence>
<dbReference type="EMBL" id="KZ679011">
    <property type="protein sequence ID" value="PSS18719.1"/>
    <property type="molecule type" value="Genomic_DNA"/>
</dbReference>
<dbReference type="InterPro" id="IPR003819">
    <property type="entry name" value="TauD/TfdA-like"/>
</dbReference>
<reference evidence="8 9" key="1">
    <citation type="journal article" date="2018" name="New Phytol.">
        <title>Comparative genomics and transcriptomics depict ericoid mycorrhizal fungi as versatile saprotrophs and plant mutualists.</title>
        <authorList>
            <person name="Martino E."/>
            <person name="Morin E."/>
            <person name="Grelet G.A."/>
            <person name="Kuo A."/>
            <person name="Kohler A."/>
            <person name="Daghino S."/>
            <person name="Barry K.W."/>
            <person name="Cichocki N."/>
            <person name="Clum A."/>
            <person name="Dockter R.B."/>
            <person name="Hainaut M."/>
            <person name="Kuo R.C."/>
            <person name="LaButti K."/>
            <person name="Lindahl B.D."/>
            <person name="Lindquist E.A."/>
            <person name="Lipzen A."/>
            <person name="Khouja H.R."/>
            <person name="Magnuson J."/>
            <person name="Murat C."/>
            <person name="Ohm R.A."/>
            <person name="Singer S.W."/>
            <person name="Spatafora J.W."/>
            <person name="Wang M."/>
            <person name="Veneault-Fourrey C."/>
            <person name="Henrissat B."/>
            <person name="Grigoriev I.V."/>
            <person name="Martin F.M."/>
            <person name="Perotto S."/>
        </authorList>
    </citation>
    <scope>NUCLEOTIDE SEQUENCE [LARGE SCALE GENOMIC DNA]</scope>
    <source>
        <strain evidence="8 9">ATCC 22711</strain>
    </source>
</reference>
<name>A0A2T3B2F1_AMORE</name>
<sequence>MQSSMVITPLKHSADKKCNFGATITGLDLNVISDEDLMTLKDAIYKYQLVVIKGQHNLDPVKHWELITRLDPTAPQVHGHGTVKEFQKSGGMLAKRMVHGIPAAPNVRLIGKGYQGDDHYGIKGFTAFGASNDYHKYPPSAEAFAAGNTQFQRWHMDAPLYDREPPHFTALRAIKCPVGPEIQINWDDGSGLSMKCQPGQTAFVSNIQLYELLTDEEKMMADHSWVEYAPYPYMWIENCKGRPNGLGLETEGKEHTMEEMPEWDPEKVKTYPMVWMTPSGQKALQVHAICVRKLFLRATPTSEVKEIDDLVKIRELLHSWQERVIRPEYVLMGPVEEGDVQMWDNWSVFHSAVDYPDHYGPRTMHQANLGASDKPVGPVPIPVL</sequence>
<organism evidence="8 9">
    <name type="scientific">Amorphotheca resinae ATCC 22711</name>
    <dbReference type="NCBI Taxonomy" id="857342"/>
    <lineage>
        <taxon>Eukaryota</taxon>
        <taxon>Fungi</taxon>
        <taxon>Dikarya</taxon>
        <taxon>Ascomycota</taxon>
        <taxon>Pezizomycotina</taxon>
        <taxon>Leotiomycetes</taxon>
        <taxon>Helotiales</taxon>
        <taxon>Amorphothecaceae</taxon>
        <taxon>Amorphotheca</taxon>
    </lineage>
</organism>
<dbReference type="GO" id="GO:0046872">
    <property type="term" value="F:metal ion binding"/>
    <property type="evidence" value="ECO:0007669"/>
    <property type="project" value="UniProtKB-KW"/>
</dbReference>
<dbReference type="GeneID" id="36568815"/>
<feature type="domain" description="TauD/TfdA-like" evidence="7">
    <location>
        <begin position="16"/>
        <end position="366"/>
    </location>
</feature>
<evidence type="ECO:0000256" key="1">
    <source>
        <dbReference type="ARBA" id="ARBA00001954"/>
    </source>
</evidence>
<dbReference type="Pfam" id="PF02668">
    <property type="entry name" value="TauD"/>
    <property type="match status" value="1"/>
</dbReference>
<evidence type="ECO:0000313" key="9">
    <source>
        <dbReference type="Proteomes" id="UP000241818"/>
    </source>
</evidence>
<evidence type="ECO:0000256" key="6">
    <source>
        <dbReference type="ARBA" id="ARBA00023004"/>
    </source>
</evidence>
<dbReference type="OrthoDB" id="93019at2759"/>
<keyword evidence="6" id="KW-0408">Iron</keyword>
<dbReference type="InParanoid" id="A0A2T3B2F1"/>
<comment type="similarity">
    <text evidence="2">Belongs to the TfdA dioxygenase family.</text>
</comment>
<dbReference type="InterPro" id="IPR051178">
    <property type="entry name" value="TfdA_dioxygenase"/>
</dbReference>
<accession>A0A2T3B2F1</accession>